<dbReference type="Pfam" id="PF00266">
    <property type="entry name" value="Aminotran_5"/>
    <property type="match status" value="1"/>
</dbReference>
<evidence type="ECO:0000256" key="11">
    <source>
        <dbReference type="ARBA" id="ARBA00050776"/>
    </source>
</evidence>
<evidence type="ECO:0000256" key="5">
    <source>
        <dbReference type="ARBA" id="ARBA00022679"/>
    </source>
</evidence>
<comment type="cofactor">
    <cofactor evidence="1 13 14">
        <name>pyridoxal 5'-phosphate</name>
        <dbReference type="ChEBI" id="CHEBI:597326"/>
    </cofactor>
</comment>
<evidence type="ECO:0000256" key="10">
    <source>
        <dbReference type="ARBA" id="ARBA00023014"/>
    </source>
</evidence>
<dbReference type="PANTHER" id="PTHR11601">
    <property type="entry name" value="CYSTEINE DESULFURYLASE FAMILY MEMBER"/>
    <property type="match status" value="1"/>
</dbReference>
<dbReference type="NCBIfam" id="NF010611">
    <property type="entry name" value="PRK14012.1"/>
    <property type="match status" value="1"/>
</dbReference>
<dbReference type="GO" id="GO:0031071">
    <property type="term" value="F:cysteine desulfurase activity"/>
    <property type="evidence" value="ECO:0007669"/>
    <property type="project" value="UniProtKB-UniRule"/>
</dbReference>
<dbReference type="InterPro" id="IPR015424">
    <property type="entry name" value="PyrdxlP-dep_Trfase"/>
</dbReference>
<dbReference type="InterPro" id="IPR015421">
    <property type="entry name" value="PyrdxlP-dep_Trfase_major"/>
</dbReference>
<keyword evidence="9 13" id="KW-0408">Iron</keyword>
<comment type="subunit">
    <text evidence="13">Homodimer. Forms a heterotetramer with IscU, interacts with other sulfur acceptors.</text>
</comment>
<dbReference type="GO" id="GO:0051537">
    <property type="term" value="F:2 iron, 2 sulfur cluster binding"/>
    <property type="evidence" value="ECO:0007669"/>
    <property type="project" value="UniProtKB-UniRule"/>
</dbReference>
<dbReference type="SUPFAM" id="SSF53383">
    <property type="entry name" value="PLP-dependent transferases"/>
    <property type="match status" value="1"/>
</dbReference>
<organism evidence="16 17">
    <name type="scientific">Comamonas aquatica</name>
    <dbReference type="NCBI Taxonomy" id="225991"/>
    <lineage>
        <taxon>Bacteria</taxon>
        <taxon>Pseudomonadati</taxon>
        <taxon>Pseudomonadota</taxon>
        <taxon>Betaproteobacteria</taxon>
        <taxon>Burkholderiales</taxon>
        <taxon>Comamonadaceae</taxon>
        <taxon>Comamonas</taxon>
    </lineage>
</organism>
<feature type="binding site" evidence="13">
    <location>
        <begin position="92"/>
        <end position="93"/>
    </location>
    <ligand>
        <name>pyridoxal 5'-phosphate</name>
        <dbReference type="ChEBI" id="CHEBI:597326"/>
    </ligand>
</feature>
<dbReference type="InterPro" id="IPR020578">
    <property type="entry name" value="Aminotrans_V_PyrdxlP_BS"/>
</dbReference>
<dbReference type="GO" id="GO:1990221">
    <property type="term" value="C:L-cysteine desulfurase complex"/>
    <property type="evidence" value="ECO:0007669"/>
    <property type="project" value="UniProtKB-ARBA"/>
</dbReference>
<dbReference type="EC" id="2.8.1.7" evidence="4 13"/>
<comment type="function">
    <text evidence="13">Master enzyme that delivers sulfur to a number of partners involved in Fe-S cluster assembly, tRNA modification or cofactor biosynthesis. Catalyzes the removal of elemental sulfur atoms from cysteine to produce alanine. Functions as a sulfur delivery protein for Fe-S cluster synthesis onto IscU, an Fe-S scaffold assembly protein, as well as other S acceptor proteins.</text>
</comment>
<comment type="caution">
    <text evidence="13">Lacks conserved residue(s) required for the propagation of feature annotation.</text>
</comment>
<keyword evidence="8 13" id="KW-0663">Pyridoxal phosphate</keyword>
<dbReference type="Proteomes" id="UP000834458">
    <property type="component" value="Unassembled WGS sequence"/>
</dbReference>
<dbReference type="PIRSF" id="PIRSF005572">
    <property type="entry name" value="NifS"/>
    <property type="match status" value="1"/>
</dbReference>
<comment type="caution">
    <text evidence="16">The sequence shown here is derived from an EMBL/GenBank/DDBJ whole genome shotgun (WGS) entry which is preliminary data.</text>
</comment>
<reference evidence="16" key="1">
    <citation type="submission" date="2020-05" db="EMBL/GenBank/DDBJ databases">
        <authorList>
            <person name="Delgado-Blas J."/>
        </authorList>
    </citation>
    <scope>NUCLEOTIDE SEQUENCE</scope>
    <source>
        <strain evidence="16">BB1454</strain>
    </source>
</reference>
<feature type="binding site" evidence="13">
    <location>
        <position position="172"/>
    </location>
    <ligand>
        <name>pyridoxal 5'-phosphate</name>
        <dbReference type="ChEBI" id="CHEBI:597326"/>
    </ligand>
</feature>
<dbReference type="InterPro" id="IPR010240">
    <property type="entry name" value="Cys_deSase_IscS"/>
</dbReference>
<evidence type="ECO:0000259" key="15">
    <source>
        <dbReference type="Pfam" id="PF00266"/>
    </source>
</evidence>
<keyword evidence="5 13" id="KW-0808">Transferase</keyword>
<feature type="domain" description="Aminotransferase class V" evidence="15">
    <location>
        <begin position="24"/>
        <end position="385"/>
    </location>
</feature>
<keyword evidence="13" id="KW-0963">Cytoplasm</keyword>
<gene>
    <name evidence="13 16" type="primary">iscS</name>
    <name evidence="16" type="ORF">GHA_02626</name>
</gene>
<evidence type="ECO:0000256" key="6">
    <source>
        <dbReference type="ARBA" id="ARBA00022714"/>
    </source>
</evidence>
<dbReference type="InterPro" id="IPR015422">
    <property type="entry name" value="PyrdxlP-dep_Trfase_small"/>
</dbReference>
<evidence type="ECO:0000256" key="4">
    <source>
        <dbReference type="ARBA" id="ARBA00012239"/>
    </source>
</evidence>
<proteinExistence type="inferred from homology"/>
<dbReference type="GO" id="GO:0044571">
    <property type="term" value="P:[2Fe-2S] cluster assembly"/>
    <property type="evidence" value="ECO:0007669"/>
    <property type="project" value="UniProtKB-UniRule"/>
</dbReference>
<dbReference type="PANTHER" id="PTHR11601:SF34">
    <property type="entry name" value="CYSTEINE DESULFURASE"/>
    <property type="match status" value="1"/>
</dbReference>
<keyword evidence="6 13" id="KW-0001">2Fe-2S</keyword>
<dbReference type="FunFam" id="3.90.1150.10:FF:000002">
    <property type="entry name" value="Cysteine desulfurase IscS"/>
    <property type="match status" value="1"/>
</dbReference>
<feature type="binding site" evidence="13">
    <location>
        <position position="260"/>
    </location>
    <ligand>
        <name>pyridoxal 5'-phosphate</name>
        <dbReference type="ChEBI" id="CHEBI:597326"/>
    </ligand>
</feature>
<dbReference type="InterPro" id="IPR000192">
    <property type="entry name" value="Aminotrans_V_dom"/>
</dbReference>
<dbReference type="HAMAP" id="MF_00331">
    <property type="entry name" value="Cys_desulf_IscS"/>
    <property type="match status" value="1"/>
</dbReference>
<feature type="modified residue" description="N6-(pyridoxal phosphate)lysine" evidence="13">
    <location>
        <position position="223"/>
    </location>
</feature>
<dbReference type="FunFam" id="3.40.640.10:FF:000003">
    <property type="entry name" value="Cysteine desulfurase IscS"/>
    <property type="match status" value="1"/>
</dbReference>
<feature type="active site" description="Cysteine persulfide intermediate" evidence="13">
    <location>
        <position position="345"/>
    </location>
</feature>
<evidence type="ECO:0000256" key="13">
    <source>
        <dbReference type="HAMAP-Rule" id="MF_00331"/>
    </source>
</evidence>
<evidence type="ECO:0000256" key="3">
    <source>
        <dbReference type="ARBA" id="ARBA00006490"/>
    </source>
</evidence>
<dbReference type="AlphaFoldDB" id="A0AA35D954"/>
<evidence type="ECO:0000256" key="14">
    <source>
        <dbReference type="RuleBase" id="RU004504"/>
    </source>
</evidence>
<dbReference type="NCBIfam" id="TIGR02006">
    <property type="entry name" value="IscS"/>
    <property type="match status" value="1"/>
</dbReference>
<evidence type="ECO:0000256" key="8">
    <source>
        <dbReference type="ARBA" id="ARBA00022898"/>
    </source>
</evidence>
<dbReference type="GO" id="GO:0046872">
    <property type="term" value="F:metal ion binding"/>
    <property type="evidence" value="ECO:0007669"/>
    <property type="project" value="UniProtKB-KW"/>
</dbReference>
<dbReference type="Gene3D" id="3.40.640.10">
    <property type="entry name" value="Type I PLP-dependent aspartate aminotransferase-like (Major domain)"/>
    <property type="match status" value="1"/>
</dbReference>
<dbReference type="Gene3D" id="3.90.1150.10">
    <property type="entry name" value="Aspartate Aminotransferase, domain 1"/>
    <property type="match status" value="1"/>
</dbReference>
<name>A0AA35D954_9BURK</name>
<protein>
    <recommendedName>
        <fullName evidence="12 13">Cysteine desulfurase IscS</fullName>
        <ecNumber evidence="4 13">2.8.1.7</ecNumber>
    </recommendedName>
</protein>
<feature type="binding site" description="via persulfide group" evidence="13">
    <location>
        <position position="345"/>
    </location>
    <ligand>
        <name>[2Fe-2S] cluster</name>
        <dbReference type="ChEBI" id="CHEBI:190135"/>
        <note>ligand shared with IscU</note>
    </ligand>
</feature>
<evidence type="ECO:0000256" key="9">
    <source>
        <dbReference type="ARBA" id="ARBA00023004"/>
    </source>
</evidence>
<keyword evidence="10 13" id="KW-0411">Iron-sulfur</keyword>
<comment type="pathway">
    <text evidence="2 13">Cofactor biosynthesis; iron-sulfur cluster biosynthesis.</text>
</comment>
<comment type="subcellular location">
    <subcellularLocation>
        <location evidence="13">Cytoplasm</location>
    </subcellularLocation>
</comment>
<accession>A0AA35D954</accession>
<dbReference type="InterPro" id="IPR016454">
    <property type="entry name" value="Cysteine_dSase"/>
</dbReference>
<evidence type="ECO:0000256" key="7">
    <source>
        <dbReference type="ARBA" id="ARBA00022723"/>
    </source>
</evidence>
<evidence type="ECO:0000256" key="12">
    <source>
        <dbReference type="ARBA" id="ARBA00072125"/>
    </source>
</evidence>
<evidence type="ECO:0000256" key="2">
    <source>
        <dbReference type="ARBA" id="ARBA00005151"/>
    </source>
</evidence>
<sequence length="421" mass="46854">MGNPGVARQISVEPAMDMTPHFPIYLDYGATTPCDPRVVDAMIPWLREHFGNAASRSHAWGWEAEEAIEKARTQVAELINADPREIVWTSGATESDNLAIKGAAHFYQGKGKHLITVKTEHKAVLDTMRELERQGFEVTYLDVQENGLLDLNVFKAAIRPDTILVSVMAVNNEIGVIQDLNTIGNLCREKGIIFHVDAAQATGKMPLDMQTMPVDLMSLASHKSYGPKGIGALYVRRKPRVRLEAQMHGGGHERGMRSGTLPTHQIVGMGEAFRIAKEEMQQDFDHAKRLQQRLLEGLKDIEQVFVNGDMEHRVPHNLNISFNYVEGESLIMGIKGLAVSSGSACTSASLEPSYVLRALGRSDELAHSSLRMTIGRFTTEEEIDYAIATIRKNVEKLRELSPLWEMYKDGVDLSTIQWAAH</sequence>
<dbReference type="PROSITE" id="PS00595">
    <property type="entry name" value="AA_TRANSFER_CLASS_5"/>
    <property type="match status" value="1"/>
</dbReference>
<keyword evidence="7 13" id="KW-0479">Metal-binding</keyword>
<dbReference type="GO" id="GO:0030170">
    <property type="term" value="F:pyridoxal phosphate binding"/>
    <property type="evidence" value="ECO:0007669"/>
    <property type="project" value="UniProtKB-UniRule"/>
</dbReference>
<comment type="catalytic activity">
    <reaction evidence="11 13">
        <text>(sulfur carrier)-H + L-cysteine = (sulfur carrier)-SH + L-alanine</text>
        <dbReference type="Rhea" id="RHEA:43892"/>
        <dbReference type="Rhea" id="RHEA-COMP:14737"/>
        <dbReference type="Rhea" id="RHEA-COMP:14739"/>
        <dbReference type="ChEBI" id="CHEBI:29917"/>
        <dbReference type="ChEBI" id="CHEBI:35235"/>
        <dbReference type="ChEBI" id="CHEBI:57972"/>
        <dbReference type="ChEBI" id="CHEBI:64428"/>
        <dbReference type="EC" id="2.8.1.7"/>
    </reaction>
</comment>
<feature type="binding site" evidence="13">
    <location>
        <position position="200"/>
    </location>
    <ligand>
        <name>pyridoxal 5'-phosphate</name>
        <dbReference type="ChEBI" id="CHEBI:597326"/>
    </ligand>
</feature>
<evidence type="ECO:0000313" key="16">
    <source>
        <dbReference type="EMBL" id="CAB5699375.1"/>
    </source>
</evidence>
<dbReference type="EMBL" id="CAHPSC010000040">
    <property type="protein sequence ID" value="CAB5699375.1"/>
    <property type="molecule type" value="Genomic_DNA"/>
</dbReference>
<evidence type="ECO:0000313" key="17">
    <source>
        <dbReference type="Proteomes" id="UP000834458"/>
    </source>
</evidence>
<evidence type="ECO:0000256" key="1">
    <source>
        <dbReference type="ARBA" id="ARBA00001933"/>
    </source>
</evidence>
<comment type="similarity">
    <text evidence="3 13">Belongs to the class-V pyridoxal-phosphate-dependent aminotransferase family. NifS/IscS subfamily.</text>
</comment>